<evidence type="ECO:0000313" key="2">
    <source>
        <dbReference type="Proteomes" id="UP000267078"/>
    </source>
</evidence>
<name>A0A7Z6Y5J2_PSESH</name>
<comment type="caution">
    <text evidence="1">The sequence shown here is derived from an EMBL/GenBank/DDBJ whole genome shotgun (WGS) entry which is preliminary data.</text>
</comment>
<accession>A0A7Z6Y5J2</accession>
<protein>
    <submittedName>
        <fullName evidence="1">Uncharacterized protein</fullName>
    </submittedName>
</protein>
<evidence type="ECO:0000313" key="1">
    <source>
        <dbReference type="EMBL" id="RMU85248.1"/>
    </source>
</evidence>
<proteinExistence type="predicted"/>
<dbReference type="AlphaFoldDB" id="A0A7Z6Y5J2"/>
<dbReference type="Proteomes" id="UP000267078">
    <property type="component" value="Unassembled WGS sequence"/>
</dbReference>
<gene>
    <name evidence="1" type="ORF">ALP21_200276</name>
</gene>
<sequence length="83" mass="9699">MYSWLDLELGDGNFWDSGLQPRPVSVPVAVGLEALEPDRRLRLTAELEERKFRRYDKSETLANERDFPVQRARRKSRIGIEVP</sequence>
<organism evidence="1 2">
    <name type="scientific">Pseudomonas savastanoi pv. phaseolicola</name>
    <name type="common">Pseudomonas syringae pv. phaseolicola</name>
    <dbReference type="NCBI Taxonomy" id="319"/>
    <lineage>
        <taxon>Bacteria</taxon>
        <taxon>Pseudomonadati</taxon>
        <taxon>Pseudomonadota</taxon>
        <taxon>Gammaproteobacteria</taxon>
        <taxon>Pseudomonadales</taxon>
        <taxon>Pseudomonadaceae</taxon>
        <taxon>Pseudomonas</taxon>
    </lineage>
</organism>
<dbReference type="EMBL" id="RBUI01000140">
    <property type="protein sequence ID" value="RMU85248.1"/>
    <property type="molecule type" value="Genomic_DNA"/>
</dbReference>
<reference evidence="1 2" key="1">
    <citation type="submission" date="2018-08" db="EMBL/GenBank/DDBJ databases">
        <title>Recombination of ecologically and evolutionarily significant loci maintains genetic cohesion in the Pseudomonas syringae species complex.</title>
        <authorList>
            <person name="Dillon M."/>
            <person name="Thakur S."/>
            <person name="Almeida R.N.D."/>
            <person name="Weir B.S."/>
            <person name="Guttman D.S."/>
        </authorList>
    </citation>
    <scope>NUCLEOTIDE SEQUENCE [LARGE SCALE GENOMIC DNA]</scope>
    <source>
        <strain evidence="1 2">1449B</strain>
    </source>
</reference>